<evidence type="ECO:0000256" key="4">
    <source>
        <dbReference type="ARBA" id="ARBA00022694"/>
    </source>
</evidence>
<evidence type="ECO:0000313" key="9">
    <source>
        <dbReference type="Proteomes" id="UP001141806"/>
    </source>
</evidence>
<keyword evidence="3" id="KW-0949">S-adenosyl-L-methionine</keyword>
<dbReference type="GO" id="GO:0008033">
    <property type="term" value="P:tRNA processing"/>
    <property type="evidence" value="ECO:0007669"/>
    <property type="project" value="UniProtKB-KW"/>
</dbReference>
<feature type="domain" description="DTW" evidence="7">
    <location>
        <begin position="8"/>
        <end position="399"/>
    </location>
</feature>
<comment type="catalytic activity">
    <reaction evidence="6">
        <text>a uridine in tRNA + S-adenosyl-L-methionine = a 3-[(3S)-3-amino-3-carboxypropyl]uridine in tRNA + S-methyl-5'-thioadenosine + H(+)</text>
        <dbReference type="Rhea" id="RHEA:62432"/>
        <dbReference type="Rhea" id="RHEA-COMP:13339"/>
        <dbReference type="Rhea" id="RHEA-COMP:16092"/>
        <dbReference type="ChEBI" id="CHEBI:15378"/>
        <dbReference type="ChEBI" id="CHEBI:17509"/>
        <dbReference type="ChEBI" id="CHEBI:59789"/>
        <dbReference type="ChEBI" id="CHEBI:65315"/>
        <dbReference type="ChEBI" id="CHEBI:82930"/>
        <dbReference type="EC" id="2.5.1.25"/>
    </reaction>
</comment>
<dbReference type="SMART" id="SM01144">
    <property type="entry name" value="DTW"/>
    <property type="match status" value="1"/>
</dbReference>
<dbReference type="AlphaFoldDB" id="A0A9Q0KSH0"/>
<evidence type="ECO:0000259" key="7">
    <source>
        <dbReference type="SMART" id="SM01144"/>
    </source>
</evidence>
<dbReference type="Proteomes" id="UP001141806">
    <property type="component" value="Unassembled WGS sequence"/>
</dbReference>
<keyword evidence="2" id="KW-0808">Transferase</keyword>
<sequence length="411" mass="45267">MGSEAPAKRPFCPSCSKPARLCLCARIKTPSLDNSIAVTILLHSQEKKHPLNSTRIATLGLKNLTVATVSDVHFEAKFFIRLLEPCPRIVGTPTGNEGISTLVTQSEKMRALIPPNAECGLTNDINGLRHRPRTLLQNPTLSTSNLTVLEAEHEAAIKSNGEVQEKQSCIEMISTLPALKETLSDTQAAADANGKQLSKDFDQTEAARSGEEPIITATIAKCGYTCSLIRLQTPQNRIEKPDFDHLLATQVGQDAVANGFVVKKLQKKQLNGSKELEEYEEFEIVIPPGSALLFPTKKSIGVEAVDFEVKHLIVLDGTWGKANRMYHENPWLKLLPHLKLDPSNMSLYSEVRHQPKAGYLSTIESIVSALKAFGDNREGLDELLDVFESMVVDQRRCKDERVSKISPHGNS</sequence>
<evidence type="ECO:0000256" key="5">
    <source>
        <dbReference type="ARBA" id="ARBA00034489"/>
    </source>
</evidence>
<dbReference type="EMBL" id="JAMYWD010000003">
    <property type="protein sequence ID" value="KAJ4975814.1"/>
    <property type="molecule type" value="Genomic_DNA"/>
</dbReference>
<dbReference type="EC" id="2.5.1.25" evidence="1"/>
<organism evidence="8 9">
    <name type="scientific">Protea cynaroides</name>
    <dbReference type="NCBI Taxonomy" id="273540"/>
    <lineage>
        <taxon>Eukaryota</taxon>
        <taxon>Viridiplantae</taxon>
        <taxon>Streptophyta</taxon>
        <taxon>Embryophyta</taxon>
        <taxon>Tracheophyta</taxon>
        <taxon>Spermatophyta</taxon>
        <taxon>Magnoliopsida</taxon>
        <taxon>Proteales</taxon>
        <taxon>Proteaceae</taxon>
        <taxon>Protea</taxon>
    </lineage>
</organism>
<evidence type="ECO:0000256" key="1">
    <source>
        <dbReference type="ARBA" id="ARBA00012386"/>
    </source>
</evidence>
<evidence type="ECO:0000256" key="6">
    <source>
        <dbReference type="ARBA" id="ARBA00048718"/>
    </source>
</evidence>
<proteinExistence type="inferred from homology"/>
<dbReference type="Pfam" id="PF03942">
    <property type="entry name" value="DTW"/>
    <property type="match status" value="2"/>
</dbReference>
<evidence type="ECO:0000256" key="3">
    <source>
        <dbReference type="ARBA" id="ARBA00022691"/>
    </source>
</evidence>
<dbReference type="PANTHER" id="PTHR21392">
    <property type="entry name" value="TRNA-URIDINE AMINOCARBOXYPROPYLTRANSFERASE 2"/>
    <property type="match status" value="1"/>
</dbReference>
<keyword evidence="9" id="KW-1185">Reference proteome</keyword>
<evidence type="ECO:0000313" key="8">
    <source>
        <dbReference type="EMBL" id="KAJ4975814.1"/>
    </source>
</evidence>
<name>A0A9Q0KSH0_9MAGN</name>
<evidence type="ECO:0000256" key="2">
    <source>
        <dbReference type="ARBA" id="ARBA00022679"/>
    </source>
</evidence>
<reference evidence="8" key="1">
    <citation type="journal article" date="2023" name="Plant J.">
        <title>The genome of the king protea, Protea cynaroides.</title>
        <authorList>
            <person name="Chang J."/>
            <person name="Duong T.A."/>
            <person name="Schoeman C."/>
            <person name="Ma X."/>
            <person name="Roodt D."/>
            <person name="Barker N."/>
            <person name="Li Z."/>
            <person name="Van de Peer Y."/>
            <person name="Mizrachi E."/>
        </authorList>
    </citation>
    <scope>NUCLEOTIDE SEQUENCE</scope>
    <source>
        <tissue evidence="8">Young leaves</tissue>
    </source>
</reference>
<dbReference type="OrthoDB" id="408541at2759"/>
<accession>A0A9Q0KSH0</accession>
<dbReference type="PANTHER" id="PTHR21392:SF0">
    <property type="entry name" value="TRNA-URIDINE AMINOCARBOXYPROPYLTRANSFERASE 2"/>
    <property type="match status" value="1"/>
</dbReference>
<dbReference type="GO" id="GO:0016432">
    <property type="term" value="F:tRNA-uridine aminocarboxypropyltransferase activity"/>
    <property type="evidence" value="ECO:0007669"/>
    <property type="project" value="UniProtKB-EC"/>
</dbReference>
<comment type="similarity">
    <text evidence="5">Belongs to the TDD superfamily. DTWD2 family.</text>
</comment>
<dbReference type="InterPro" id="IPR039262">
    <property type="entry name" value="DTWD2/TAPT"/>
</dbReference>
<dbReference type="InterPro" id="IPR005636">
    <property type="entry name" value="DTW"/>
</dbReference>
<protein>
    <recommendedName>
        <fullName evidence="1">tRNA-uridine aminocarboxypropyltransferase</fullName>
        <ecNumber evidence="1">2.5.1.25</ecNumber>
    </recommendedName>
</protein>
<comment type="caution">
    <text evidence="8">The sequence shown here is derived from an EMBL/GenBank/DDBJ whole genome shotgun (WGS) entry which is preliminary data.</text>
</comment>
<gene>
    <name evidence="8" type="ORF">NE237_000920</name>
</gene>
<keyword evidence="4" id="KW-0819">tRNA processing</keyword>